<dbReference type="Proteomes" id="UP001630127">
    <property type="component" value="Unassembled WGS sequence"/>
</dbReference>
<feature type="domain" description="DUF3741" evidence="3">
    <location>
        <begin position="147"/>
        <end position="170"/>
    </location>
</feature>
<dbReference type="PANTHER" id="PTHR37751:SF1">
    <property type="entry name" value="LOW PROTEIN: M-PHASE INDUCER PHOSPHATASE-LIKE PROTEIN"/>
    <property type="match status" value="1"/>
</dbReference>
<feature type="compositionally biased region" description="Low complexity" evidence="1">
    <location>
        <begin position="169"/>
        <end position="187"/>
    </location>
</feature>
<evidence type="ECO:0000256" key="1">
    <source>
        <dbReference type="SAM" id="MobiDB-lite"/>
    </source>
</evidence>
<comment type="caution">
    <text evidence="4">The sequence shown here is derived from an EMBL/GenBank/DDBJ whole genome shotgun (WGS) entry which is preliminary data.</text>
</comment>
<gene>
    <name evidence="4" type="ORF">ACH5RR_017051</name>
</gene>
<dbReference type="Pfam" id="PF14309">
    <property type="entry name" value="DUF4378"/>
    <property type="match status" value="1"/>
</dbReference>
<dbReference type="InterPro" id="IPR025486">
    <property type="entry name" value="DUF4378"/>
</dbReference>
<dbReference type="EMBL" id="JBJUIK010000007">
    <property type="protein sequence ID" value="KAL3524217.1"/>
    <property type="molecule type" value="Genomic_DNA"/>
</dbReference>
<feature type="region of interest" description="Disordered" evidence="1">
    <location>
        <begin position="124"/>
        <end position="152"/>
    </location>
</feature>
<feature type="region of interest" description="Disordered" evidence="1">
    <location>
        <begin position="166"/>
        <end position="194"/>
    </location>
</feature>
<dbReference type="PANTHER" id="PTHR37751">
    <property type="entry name" value="LOW PROTEIN: M-PHASE INDUCER PHOSPHATASE-LIKE PROTEIN"/>
    <property type="match status" value="1"/>
</dbReference>
<dbReference type="InterPro" id="IPR032795">
    <property type="entry name" value="DUF3741-assoc"/>
</dbReference>
<reference evidence="4 5" key="1">
    <citation type="submission" date="2024-11" db="EMBL/GenBank/DDBJ databases">
        <title>A near-complete genome assembly of Cinchona calisaya.</title>
        <authorList>
            <person name="Lian D.C."/>
            <person name="Zhao X.W."/>
            <person name="Wei L."/>
        </authorList>
    </citation>
    <scope>NUCLEOTIDE SEQUENCE [LARGE SCALE GENOMIC DNA]</scope>
    <source>
        <tissue evidence="4">Nenye</tissue>
    </source>
</reference>
<dbReference type="Pfam" id="PF14383">
    <property type="entry name" value="VARLMGL"/>
    <property type="match status" value="1"/>
</dbReference>
<evidence type="ECO:0000259" key="2">
    <source>
        <dbReference type="Pfam" id="PF14309"/>
    </source>
</evidence>
<feature type="domain" description="DUF4378" evidence="2">
    <location>
        <begin position="540"/>
        <end position="701"/>
    </location>
</feature>
<evidence type="ECO:0000313" key="4">
    <source>
        <dbReference type="EMBL" id="KAL3524217.1"/>
    </source>
</evidence>
<accession>A0ABD2ZXS0</accession>
<dbReference type="AlphaFoldDB" id="A0ABD2ZXS0"/>
<evidence type="ECO:0008006" key="6">
    <source>
        <dbReference type="Google" id="ProtNLM"/>
    </source>
</evidence>
<keyword evidence="5" id="KW-1185">Reference proteome</keyword>
<organism evidence="4 5">
    <name type="scientific">Cinchona calisaya</name>
    <dbReference type="NCBI Taxonomy" id="153742"/>
    <lineage>
        <taxon>Eukaryota</taxon>
        <taxon>Viridiplantae</taxon>
        <taxon>Streptophyta</taxon>
        <taxon>Embryophyta</taxon>
        <taxon>Tracheophyta</taxon>
        <taxon>Spermatophyta</taxon>
        <taxon>Magnoliopsida</taxon>
        <taxon>eudicotyledons</taxon>
        <taxon>Gunneridae</taxon>
        <taxon>Pentapetalae</taxon>
        <taxon>asterids</taxon>
        <taxon>lamiids</taxon>
        <taxon>Gentianales</taxon>
        <taxon>Rubiaceae</taxon>
        <taxon>Cinchonoideae</taxon>
        <taxon>Cinchoneae</taxon>
        <taxon>Cinchona</taxon>
    </lineage>
</organism>
<proteinExistence type="predicted"/>
<name>A0ABD2ZXS0_9GENT</name>
<evidence type="ECO:0000259" key="3">
    <source>
        <dbReference type="Pfam" id="PF14383"/>
    </source>
</evidence>
<evidence type="ECO:0000313" key="5">
    <source>
        <dbReference type="Proteomes" id="UP001630127"/>
    </source>
</evidence>
<protein>
    <recommendedName>
        <fullName evidence="6">DUF4378 domain-containing protein</fullName>
    </recommendedName>
</protein>
<sequence length="718" mass="80724">MGKEWMFWGGGKYTKKGKSSNISADREGAAAAATTVAPAGCMCAVLQLFDLHHFPFAVHQHHQPSSSFVQNEPTTLHKGLEAPRNSLELEETFVEAAATSSLSSAMKLELEKLNIPMNIQIKTPRVSTPKSARKDDTLSECSSSSPGAGAKTPTLVARLMGLEQLPENSSASPSLSSSSMHSSQGQSQRRDRTLSTNTTRQHYYHLHQSPSCRSFYDNHDISTGTLSLPETPRISLARRSDAEHRLSLQISKENIGEEFDFSAYKAKKLARRISEESKREDENIRRGGQYYARQIVKQVKESSVSRKVGLDITNTIKRRDDHVVLLKPKKASSSKVVKTRIGDDCSQISKQSTPSCSPRFLDPNKNKRVLTKTTDQVSILQDVQTNKKNSAVKKCKKEEYNFRLMRKPPRVSDAIRNKKVEPFVKTSKGNVKDKKCKKTALSNQLLNISVPTLLPVKKDSFFLGTKLLADKQASDAAETWKRRAHISSCSSQSYKQHLQEVTPRLIFEENIQDRCKGSGTSASTSTSIFPGDEAGEYQYYIQRILKRTGIDKSTPVSLAKWYSPSHPLDPSIFHNIELFHPTTSIIPRNSKLNLKCNRRLVFQFVDELLAEILKPNYLNLKQCSQSRCHQMYGSELIETLCSRIKKFPSADCKVLEDIDALVDTDLRSKSSWVPFPYGGEDERERIALEIEREIVESLVHETAMEVAYGHDWLRPSVQ</sequence>